<evidence type="ECO:0000313" key="3">
    <source>
        <dbReference type="Proteomes" id="UP001345219"/>
    </source>
</evidence>
<dbReference type="Proteomes" id="UP001345219">
    <property type="component" value="Chromosome 24"/>
</dbReference>
<feature type="compositionally biased region" description="Low complexity" evidence="1">
    <location>
        <begin position="55"/>
        <end position="64"/>
    </location>
</feature>
<dbReference type="PANTHER" id="PTHR33929:SF4">
    <property type="entry name" value="MEMBRANE-ASSOCIATED KINASE REGULATOR 5"/>
    <property type="match status" value="1"/>
</dbReference>
<dbReference type="PANTHER" id="PTHR33929">
    <property type="entry name" value="MEMBRANE-ASSOCIATED KINASE REGULATOR 2-RELATED"/>
    <property type="match status" value="1"/>
</dbReference>
<comment type="caution">
    <text evidence="2">The sequence shown here is derived from an EMBL/GenBank/DDBJ whole genome shotgun (WGS) entry which is preliminary data.</text>
</comment>
<feature type="compositionally biased region" description="Basic and acidic residues" evidence="1">
    <location>
        <begin position="275"/>
        <end position="284"/>
    </location>
</feature>
<dbReference type="EMBL" id="JAXIOK010000005">
    <property type="protein sequence ID" value="KAK4770279.1"/>
    <property type="molecule type" value="Genomic_DNA"/>
</dbReference>
<accession>A0AAN7KSC9</accession>
<protein>
    <recommendedName>
        <fullName evidence="4">Membrane-associated kinase regulator 5</fullName>
    </recommendedName>
</protein>
<gene>
    <name evidence="2" type="ORF">SAY87_030811</name>
</gene>
<evidence type="ECO:0008006" key="4">
    <source>
        <dbReference type="Google" id="ProtNLM"/>
    </source>
</evidence>
<name>A0AAN7KSC9_9MYRT</name>
<feature type="region of interest" description="Disordered" evidence="1">
    <location>
        <begin position="261"/>
        <end position="284"/>
    </location>
</feature>
<sequence>MEALNFLKFWRPATSVSPDIHIQTLLDMELDEDDDSFFELELSLPGLGAKNISGKNNNSSSKVVLVKRRSSRDPSLSPSPSTGGVFSRRKVIQIEAGPTTSRPQSPLPLFKYSPKLSGSLFRKSKSTPNPKTGEAELPVYLNRPKTSSLISGRMDRNLLDGSVSRRFSKEGMQRYLKFVNPFSTKGSEREVEELKLLSRNLLTASPLSSPATERKYAGKSRMAQANSVVSSRVRNDDSWAQQHDGIEGAILHCKKSFHSSRDCSEVSRSPVDPLQSEHKTPATS</sequence>
<dbReference type="InterPro" id="IPR039619">
    <property type="entry name" value="MAKR2/5"/>
</dbReference>
<evidence type="ECO:0000313" key="2">
    <source>
        <dbReference type="EMBL" id="KAK4770279.1"/>
    </source>
</evidence>
<dbReference type="AlphaFoldDB" id="A0AAN7KSC9"/>
<keyword evidence="3" id="KW-1185">Reference proteome</keyword>
<evidence type="ECO:0000256" key="1">
    <source>
        <dbReference type="SAM" id="MobiDB-lite"/>
    </source>
</evidence>
<dbReference type="GO" id="GO:0005886">
    <property type="term" value="C:plasma membrane"/>
    <property type="evidence" value="ECO:0007669"/>
    <property type="project" value="InterPro"/>
</dbReference>
<organism evidence="2 3">
    <name type="scientific">Trapa incisa</name>
    <dbReference type="NCBI Taxonomy" id="236973"/>
    <lineage>
        <taxon>Eukaryota</taxon>
        <taxon>Viridiplantae</taxon>
        <taxon>Streptophyta</taxon>
        <taxon>Embryophyta</taxon>
        <taxon>Tracheophyta</taxon>
        <taxon>Spermatophyta</taxon>
        <taxon>Magnoliopsida</taxon>
        <taxon>eudicotyledons</taxon>
        <taxon>Gunneridae</taxon>
        <taxon>Pentapetalae</taxon>
        <taxon>rosids</taxon>
        <taxon>malvids</taxon>
        <taxon>Myrtales</taxon>
        <taxon>Lythraceae</taxon>
        <taxon>Trapa</taxon>
    </lineage>
</organism>
<reference evidence="2 3" key="1">
    <citation type="journal article" date="2023" name="Hortic Res">
        <title>Pangenome of water caltrop reveals structural variations and asymmetric subgenome divergence after allopolyploidization.</title>
        <authorList>
            <person name="Zhang X."/>
            <person name="Chen Y."/>
            <person name="Wang L."/>
            <person name="Yuan Y."/>
            <person name="Fang M."/>
            <person name="Shi L."/>
            <person name="Lu R."/>
            <person name="Comes H.P."/>
            <person name="Ma Y."/>
            <person name="Chen Y."/>
            <person name="Huang G."/>
            <person name="Zhou Y."/>
            <person name="Zheng Z."/>
            <person name="Qiu Y."/>
        </authorList>
    </citation>
    <scope>NUCLEOTIDE SEQUENCE [LARGE SCALE GENOMIC DNA]</scope>
    <source>
        <tissue evidence="2">Roots</tissue>
    </source>
</reference>
<feature type="region of interest" description="Disordered" evidence="1">
    <location>
        <begin position="49"/>
        <end position="89"/>
    </location>
</feature>
<proteinExistence type="predicted"/>